<dbReference type="Proteomes" id="UP000636960">
    <property type="component" value="Unassembled WGS sequence"/>
</dbReference>
<dbReference type="PANTHER" id="PTHR43681">
    <property type="entry name" value="TRANSMEMBRANE GTPASE FZO"/>
    <property type="match status" value="1"/>
</dbReference>
<dbReference type="SUPFAM" id="SSF52540">
    <property type="entry name" value="P-loop containing nucleoside triphosphate hydrolases"/>
    <property type="match status" value="1"/>
</dbReference>
<dbReference type="InterPro" id="IPR051943">
    <property type="entry name" value="TRAFAC_Dynamin-like_GTPase"/>
</dbReference>
<reference evidence="3" key="1">
    <citation type="submission" date="2021-01" db="EMBL/GenBank/DDBJ databases">
        <title>Whole genome shotgun sequence of Actinoplanes rishiriensis NBRC 108556.</title>
        <authorList>
            <person name="Komaki H."/>
            <person name="Tamura T."/>
        </authorList>
    </citation>
    <scope>NUCLEOTIDE SEQUENCE</scope>
    <source>
        <strain evidence="3">NBRC 108556</strain>
    </source>
</reference>
<comment type="caution">
    <text evidence="3">The sequence shown here is derived from an EMBL/GenBank/DDBJ whole genome shotgun (WGS) entry which is preliminary data.</text>
</comment>
<dbReference type="Gene3D" id="3.40.50.300">
    <property type="entry name" value="P-loop containing nucleotide triphosphate hydrolases"/>
    <property type="match status" value="1"/>
</dbReference>
<feature type="transmembrane region" description="Helical" evidence="1">
    <location>
        <begin position="474"/>
        <end position="498"/>
    </location>
</feature>
<name>A0A919N269_9ACTN</name>
<evidence type="ECO:0000313" key="3">
    <source>
        <dbReference type="EMBL" id="GIE98767.1"/>
    </source>
</evidence>
<dbReference type="RefSeq" id="WP_203785779.1">
    <property type="nucleotide sequence ID" value="NZ_BOMV01000065.1"/>
</dbReference>
<proteinExistence type="predicted"/>
<keyword evidence="1" id="KW-1133">Transmembrane helix</keyword>
<dbReference type="AlphaFoldDB" id="A0A919N269"/>
<protein>
    <submittedName>
        <fullName evidence="3">Dynamin</fullName>
    </submittedName>
</protein>
<dbReference type="InterPro" id="IPR045063">
    <property type="entry name" value="Dynamin_N"/>
</dbReference>
<sequence length="613" mass="65313">MTADQTRALDTAVRDALAYLRTTDPDAAAELAELRRRELTRPSVVVVGETKRGKSSLINALLGVPGLSPVDAAVATATYLQFVPGPAGARAWLPGSADPIDVDDLRRWATGEQSLPAAENPRANPEWKARRIEVSHPAPLLQYLSLLDTPGVGGLDPAHATVALAAVDKATALLFVADASAPLSEPELTFLVAASERVDAVVFALTKIDAYPGWRHIADDNRALLAAHAPRFAEAPWFPVSATLAELAVQAPAGEQAALVDASRIAELQHALIDLAGRGHQLQLANVLRAARGELSRLVTAAGGRVQAAEADPARTAQVRAERAALAARKRTESRQWTLLLSTETQRARVETVGQLRTRISQVQQDFSARIDTGRGEALSKLPDAVDAELQAVAAELSQRLETTFQQVGEKVLASVFDEGERAAMLSRLNATLRHALAAAPPRDGSGDNLLIALSAGGIAFVAGRGAVLGASAFAMGSVLVPMAGIGLGLAAGGYVLWRRRVQTDRQQARIWLRDVLGEARAALADEIANRFTDLQYALSVAVDDAIERRLRDLDAHIAEIDAAAAEDAAGRAKRRAAAQAELDSCRQRLRQVDDVLIRARALTPAPHHEENR</sequence>
<accession>A0A919N269</accession>
<organism evidence="3 4">
    <name type="scientific">Paractinoplanes rishiriensis</name>
    <dbReference type="NCBI Taxonomy" id="1050105"/>
    <lineage>
        <taxon>Bacteria</taxon>
        <taxon>Bacillati</taxon>
        <taxon>Actinomycetota</taxon>
        <taxon>Actinomycetes</taxon>
        <taxon>Micromonosporales</taxon>
        <taxon>Micromonosporaceae</taxon>
        <taxon>Paractinoplanes</taxon>
    </lineage>
</organism>
<dbReference type="Pfam" id="PF00350">
    <property type="entry name" value="Dynamin_N"/>
    <property type="match status" value="1"/>
</dbReference>
<keyword evidence="4" id="KW-1185">Reference proteome</keyword>
<evidence type="ECO:0000256" key="1">
    <source>
        <dbReference type="SAM" id="Phobius"/>
    </source>
</evidence>
<dbReference type="EMBL" id="BOMV01000065">
    <property type="protein sequence ID" value="GIE98767.1"/>
    <property type="molecule type" value="Genomic_DNA"/>
</dbReference>
<evidence type="ECO:0000313" key="4">
    <source>
        <dbReference type="Proteomes" id="UP000636960"/>
    </source>
</evidence>
<keyword evidence="1" id="KW-0472">Membrane</keyword>
<evidence type="ECO:0000259" key="2">
    <source>
        <dbReference type="Pfam" id="PF00350"/>
    </source>
</evidence>
<dbReference type="PANTHER" id="PTHR43681:SF1">
    <property type="entry name" value="SARCALUMENIN"/>
    <property type="match status" value="1"/>
</dbReference>
<feature type="domain" description="Dynamin N-terminal" evidence="2">
    <location>
        <begin position="44"/>
        <end position="197"/>
    </location>
</feature>
<keyword evidence="1" id="KW-0812">Transmembrane</keyword>
<gene>
    <name evidence="3" type="ORF">Ari01nite_62320</name>
</gene>
<dbReference type="InterPro" id="IPR027417">
    <property type="entry name" value="P-loop_NTPase"/>
</dbReference>